<feature type="transmembrane region" description="Helical" evidence="1">
    <location>
        <begin position="38"/>
        <end position="59"/>
    </location>
</feature>
<reference evidence="3" key="1">
    <citation type="submission" date="2016-10" db="EMBL/GenBank/DDBJ databases">
        <authorList>
            <person name="Varghese N."/>
            <person name="Submissions S."/>
        </authorList>
    </citation>
    <scope>NUCLEOTIDE SEQUENCE [LARGE SCALE GENOMIC DNA]</scope>
    <source>
        <strain evidence="3">DSM 3669</strain>
    </source>
</reference>
<gene>
    <name evidence="2" type="ORF">SAMN05660706_11937</name>
</gene>
<name>A0A1I6DW31_9FIRM</name>
<dbReference type="EMBL" id="FOYM01000019">
    <property type="protein sequence ID" value="SFR09714.1"/>
    <property type="molecule type" value="Genomic_DNA"/>
</dbReference>
<dbReference type="Proteomes" id="UP000199584">
    <property type="component" value="Unassembled WGS sequence"/>
</dbReference>
<dbReference type="AlphaFoldDB" id="A0A1I6DW31"/>
<protein>
    <submittedName>
        <fullName evidence="2">Uncharacterized protein</fullName>
    </submittedName>
</protein>
<keyword evidence="1" id="KW-0812">Transmembrane</keyword>
<keyword evidence="1" id="KW-1133">Transmembrane helix</keyword>
<evidence type="ECO:0000313" key="3">
    <source>
        <dbReference type="Proteomes" id="UP000199584"/>
    </source>
</evidence>
<dbReference type="STRING" id="39060.SAMN05660706_11937"/>
<evidence type="ECO:0000313" key="2">
    <source>
        <dbReference type="EMBL" id="SFR09714.1"/>
    </source>
</evidence>
<accession>A0A1I6DW31</accession>
<proteinExistence type="predicted"/>
<keyword evidence="1" id="KW-0472">Membrane</keyword>
<evidence type="ECO:0000256" key="1">
    <source>
        <dbReference type="SAM" id="Phobius"/>
    </source>
</evidence>
<organism evidence="2 3">
    <name type="scientific">Desulfoscipio geothermicus DSM 3669</name>
    <dbReference type="NCBI Taxonomy" id="1121426"/>
    <lineage>
        <taxon>Bacteria</taxon>
        <taxon>Bacillati</taxon>
        <taxon>Bacillota</taxon>
        <taxon>Clostridia</taxon>
        <taxon>Eubacteriales</taxon>
        <taxon>Desulfallaceae</taxon>
        <taxon>Desulfoscipio</taxon>
    </lineage>
</organism>
<keyword evidence="3" id="KW-1185">Reference proteome</keyword>
<sequence length="63" mass="7378">MAKYARLIPIIILLLVTLITEKFVRSYFIDIGLPTKDTYTITIISVISYILGVISMEFYNRYR</sequence>